<evidence type="ECO:0000256" key="11">
    <source>
        <dbReference type="ARBA" id="ARBA00022989"/>
    </source>
</evidence>
<dbReference type="InterPro" id="IPR023298">
    <property type="entry name" value="ATPase_P-typ_TM_dom_sf"/>
</dbReference>
<comment type="catalytic activity">
    <reaction evidence="14">
        <text>Ca(2+)(in) + ATP + H2O = Ca(2+)(out) + ADP + phosphate + H(+)</text>
        <dbReference type="Rhea" id="RHEA:18105"/>
        <dbReference type="ChEBI" id="CHEBI:15377"/>
        <dbReference type="ChEBI" id="CHEBI:15378"/>
        <dbReference type="ChEBI" id="CHEBI:29108"/>
        <dbReference type="ChEBI" id="CHEBI:30616"/>
        <dbReference type="ChEBI" id="CHEBI:43474"/>
        <dbReference type="ChEBI" id="CHEBI:456216"/>
        <dbReference type="EC" id="7.2.2.10"/>
    </reaction>
</comment>
<dbReference type="Gene3D" id="3.40.1110.10">
    <property type="entry name" value="Calcium-transporting ATPase, cytoplasmic domain N"/>
    <property type="match status" value="1"/>
</dbReference>
<evidence type="ECO:0000256" key="15">
    <source>
        <dbReference type="SAM" id="Phobius"/>
    </source>
</evidence>
<dbReference type="EC" id="7.2.2.10" evidence="2"/>
<feature type="transmembrane region" description="Helical" evidence="15">
    <location>
        <begin position="792"/>
        <end position="813"/>
    </location>
</feature>
<keyword evidence="5 15" id="KW-0812">Transmembrane</keyword>
<dbReference type="Pfam" id="PF00690">
    <property type="entry name" value="Cation_ATPase_N"/>
    <property type="match status" value="1"/>
</dbReference>
<gene>
    <name evidence="17" type="primary">ATP2C1</name>
    <name evidence="17" type="ORF">Anas_01520</name>
</gene>
<evidence type="ECO:0000256" key="8">
    <source>
        <dbReference type="ARBA" id="ARBA00022840"/>
    </source>
</evidence>
<dbReference type="PRINTS" id="PR00120">
    <property type="entry name" value="HATPASE"/>
</dbReference>
<dbReference type="InterPro" id="IPR059000">
    <property type="entry name" value="ATPase_P-type_domA"/>
</dbReference>
<dbReference type="Gene3D" id="2.70.150.10">
    <property type="entry name" value="Calcium-transporting ATPase, cytoplasmic transduction domain A"/>
    <property type="match status" value="1"/>
</dbReference>
<feature type="transmembrane region" description="Helical" evidence="15">
    <location>
        <begin position="293"/>
        <end position="313"/>
    </location>
</feature>
<keyword evidence="4" id="KW-0109">Calcium transport</keyword>
<evidence type="ECO:0000256" key="12">
    <source>
        <dbReference type="ARBA" id="ARBA00023065"/>
    </source>
</evidence>
<evidence type="ECO:0000256" key="13">
    <source>
        <dbReference type="ARBA" id="ARBA00023136"/>
    </source>
</evidence>
<dbReference type="Pfam" id="PF00122">
    <property type="entry name" value="E1-E2_ATPase"/>
    <property type="match status" value="1"/>
</dbReference>
<dbReference type="InterPro" id="IPR004014">
    <property type="entry name" value="ATPase_P-typ_cation-transptr_N"/>
</dbReference>
<dbReference type="Proteomes" id="UP000326759">
    <property type="component" value="Unassembled WGS sequence"/>
</dbReference>
<feature type="transmembrane region" description="Helical" evidence="15">
    <location>
        <begin position="861"/>
        <end position="881"/>
    </location>
</feature>
<dbReference type="PANTHER" id="PTHR42861">
    <property type="entry name" value="CALCIUM-TRANSPORTING ATPASE"/>
    <property type="match status" value="1"/>
</dbReference>
<keyword evidence="13 15" id="KW-0472">Membrane</keyword>
<evidence type="ECO:0000313" key="18">
    <source>
        <dbReference type="Proteomes" id="UP000326759"/>
    </source>
</evidence>
<dbReference type="GO" id="GO:0016887">
    <property type="term" value="F:ATP hydrolysis activity"/>
    <property type="evidence" value="ECO:0007669"/>
    <property type="project" value="InterPro"/>
</dbReference>
<dbReference type="SMART" id="SM00831">
    <property type="entry name" value="Cation_ATPase_N"/>
    <property type="match status" value="1"/>
</dbReference>
<evidence type="ECO:0000259" key="16">
    <source>
        <dbReference type="SMART" id="SM00831"/>
    </source>
</evidence>
<proteinExistence type="predicted"/>
<dbReference type="AlphaFoldDB" id="A0A5N5TNT1"/>
<dbReference type="OrthoDB" id="3352408at2759"/>
<dbReference type="InterPro" id="IPR023214">
    <property type="entry name" value="HAD_sf"/>
</dbReference>
<feature type="non-terminal residue" evidence="17">
    <location>
        <position position="1"/>
    </location>
</feature>
<evidence type="ECO:0000256" key="4">
    <source>
        <dbReference type="ARBA" id="ARBA00022568"/>
    </source>
</evidence>
<dbReference type="SUPFAM" id="SSF81660">
    <property type="entry name" value="Metal cation-transporting ATPase, ATP-binding domain N"/>
    <property type="match status" value="1"/>
</dbReference>
<comment type="subcellular location">
    <subcellularLocation>
        <location evidence="1">Sarcoplasmic reticulum membrane</location>
        <topology evidence="1">Multi-pass membrane protein</topology>
    </subcellularLocation>
</comment>
<dbReference type="InterPro" id="IPR023299">
    <property type="entry name" value="ATPase_P-typ_cyto_dom_N"/>
</dbReference>
<keyword evidence="3" id="KW-0813">Transport</keyword>
<feature type="transmembrane region" description="Helical" evidence="15">
    <location>
        <begin position="758"/>
        <end position="777"/>
    </location>
</feature>
<dbReference type="InterPro" id="IPR006068">
    <property type="entry name" value="ATPase_P-typ_cation-transptr_C"/>
</dbReference>
<dbReference type="PROSITE" id="PS00154">
    <property type="entry name" value="ATPASE_E1_E2"/>
    <property type="match status" value="1"/>
</dbReference>
<evidence type="ECO:0000256" key="5">
    <source>
        <dbReference type="ARBA" id="ARBA00022692"/>
    </source>
</evidence>
<keyword evidence="9" id="KW-0703">Sarcoplasmic reticulum</keyword>
<dbReference type="EMBL" id="SEYY01000193">
    <property type="protein sequence ID" value="KAB7507837.1"/>
    <property type="molecule type" value="Genomic_DNA"/>
</dbReference>
<evidence type="ECO:0000256" key="3">
    <source>
        <dbReference type="ARBA" id="ARBA00022448"/>
    </source>
</evidence>
<dbReference type="InterPro" id="IPR018303">
    <property type="entry name" value="ATPase_P-typ_P_site"/>
</dbReference>
<dbReference type="GO" id="GO:0033017">
    <property type="term" value="C:sarcoplasmic reticulum membrane"/>
    <property type="evidence" value="ECO:0007669"/>
    <property type="project" value="UniProtKB-SubCell"/>
</dbReference>
<dbReference type="Gene3D" id="1.20.1110.10">
    <property type="entry name" value="Calcium-transporting ATPase, transmembrane domain"/>
    <property type="match status" value="2"/>
</dbReference>
<dbReference type="Pfam" id="PF00702">
    <property type="entry name" value="Hydrolase"/>
    <property type="match status" value="1"/>
</dbReference>
<dbReference type="SUPFAM" id="SSF81653">
    <property type="entry name" value="Calcium ATPase, transduction domain A"/>
    <property type="match status" value="1"/>
</dbReference>
<dbReference type="SUPFAM" id="SSF81665">
    <property type="entry name" value="Calcium ATPase, transmembrane domain M"/>
    <property type="match status" value="1"/>
</dbReference>
<name>A0A5N5TNT1_9CRUS</name>
<feature type="transmembrane region" description="Helical" evidence="15">
    <location>
        <begin position="825"/>
        <end position="849"/>
    </location>
</feature>
<evidence type="ECO:0000256" key="6">
    <source>
        <dbReference type="ARBA" id="ARBA00022741"/>
    </source>
</evidence>
<dbReference type="GO" id="GO:0005524">
    <property type="term" value="F:ATP binding"/>
    <property type="evidence" value="ECO:0007669"/>
    <property type="project" value="UniProtKB-KW"/>
</dbReference>
<protein>
    <recommendedName>
        <fullName evidence="2">P-type Ca(2+) transporter</fullName>
        <ecNumber evidence="2">7.2.2.10</ecNumber>
    </recommendedName>
</protein>
<keyword evidence="12" id="KW-0406">Ion transport</keyword>
<evidence type="ECO:0000256" key="1">
    <source>
        <dbReference type="ARBA" id="ARBA00004326"/>
    </source>
</evidence>
<dbReference type="FunFam" id="2.70.150.10:FF:000008">
    <property type="entry name" value="Calcium-transporting ATPase"/>
    <property type="match status" value="1"/>
</dbReference>
<comment type="caution">
    <text evidence="17">The sequence shown here is derived from an EMBL/GenBank/DDBJ whole genome shotgun (WGS) entry which is preliminary data.</text>
</comment>
<feature type="domain" description="Cation-transporting P-type ATPase N-terminal" evidence="16">
    <location>
        <begin position="49"/>
        <end position="123"/>
    </location>
</feature>
<evidence type="ECO:0000256" key="14">
    <source>
        <dbReference type="ARBA" id="ARBA00048694"/>
    </source>
</evidence>
<keyword evidence="8" id="KW-0067">ATP-binding</keyword>
<sequence length="919" mass="100492">YLYFYSSFLLKEGDSSPLLGLPPSQPSESEKGGNRIIEERGDMYLSSSEAASLPWEQVSRNLLTDVNCGISSTEAITRRKIVGTNEFSEPEDDPFWKKYLGQFKEPLILLLLASSVVSLLMGQFDDAVVITLAIVIVATVAFIQELRTDRALEELKKQVPVTCMCLRDSHVREYQARELVPGDIVHLNIGDRVPADLRLFEANDLTVDESSFTGETEPAVKVVNTIHTNSITTSTSIANIAYMGTFIRTGRGGGIVINIGEKSQFGELFKMMQEEEAPRTPLQKNMDELAKKLSVFSFGFIGIVFILGLYQGIPIQKVFNIAVSLAVAAIPEGLPIVVTLTLCLGIRRMAQRSALVKGLHTVETLGCVTTICSDKTGTLTKNEMTVTTIVTAEGDLFSVTGVGYSTDGRVIFEQGFSECAHEAVTKLLEAGAVCNNASIINGVLLGQPTEGAILAVASKHGIYHPKDKYLIVEEIPFKSESKFMALRVKHKKNSEVEWLMKGATEQLSLLGGGISLTELTFLGLLGIRDPPREGVKSSVNTLLQTGVDVKMVTGDAQETALAIAQAVGLQVTPGCVLSGDQIDSMDDTFFFNIVKDATVFYRVSPRHKLRIVKALQKRGHIVGMTGDGVNDVVALKRANIGISMGKMGSAVSKEAADMILNDDDFTTILAAIEEGKSIFHNISNFVQFQVSTSIVALSLIALSTLFGLPSPLNPMQILLINVIMDGPPALTLGMEPIDEDIKEQPPRDTSKNLITPTLIRNCLVSAAVIICGTLWVFRSEMMDGVVTARDTTMTFSCFVLFDMFNAMSCRSVTKSILEIGFTTNWYLFIAMAATVGCLLCVVYVPFLQYIFQTQALHVVDWLYLLCLTSTVLVVSEVRKYFDRKSKGKSFFISKKSSLFTNSVNSKSKIKNGYFMLESV</sequence>
<dbReference type="Gene3D" id="3.40.50.1000">
    <property type="entry name" value="HAD superfamily/HAD-like"/>
    <property type="match status" value="1"/>
</dbReference>
<dbReference type="InterPro" id="IPR001757">
    <property type="entry name" value="P_typ_ATPase"/>
</dbReference>
<keyword evidence="18" id="KW-1185">Reference proteome</keyword>
<reference evidence="17 18" key="1">
    <citation type="journal article" date="2019" name="PLoS Biol.">
        <title>Sex chromosomes control vertical transmission of feminizing Wolbachia symbionts in an isopod.</title>
        <authorList>
            <person name="Becking T."/>
            <person name="Chebbi M.A."/>
            <person name="Giraud I."/>
            <person name="Moumen B."/>
            <person name="Laverre T."/>
            <person name="Caubet Y."/>
            <person name="Peccoud J."/>
            <person name="Gilbert C."/>
            <person name="Cordaux R."/>
        </authorList>
    </citation>
    <scope>NUCLEOTIDE SEQUENCE [LARGE SCALE GENOMIC DNA]</scope>
    <source>
        <strain evidence="17">ANa2</strain>
        <tissue evidence="17">Whole body excluding digestive tract and cuticle</tissue>
    </source>
</reference>
<keyword evidence="7" id="KW-0106">Calcium</keyword>
<keyword evidence="10" id="KW-1278">Translocase</keyword>
<dbReference type="InterPro" id="IPR036412">
    <property type="entry name" value="HAD-like_sf"/>
</dbReference>
<dbReference type="InterPro" id="IPR008250">
    <property type="entry name" value="ATPase_P-typ_transduc_dom_A_sf"/>
</dbReference>
<keyword evidence="11 15" id="KW-1133">Transmembrane helix</keyword>
<organism evidence="17 18">
    <name type="scientific">Armadillidium nasatum</name>
    <dbReference type="NCBI Taxonomy" id="96803"/>
    <lineage>
        <taxon>Eukaryota</taxon>
        <taxon>Metazoa</taxon>
        <taxon>Ecdysozoa</taxon>
        <taxon>Arthropoda</taxon>
        <taxon>Crustacea</taxon>
        <taxon>Multicrustacea</taxon>
        <taxon>Malacostraca</taxon>
        <taxon>Eumalacostraca</taxon>
        <taxon>Peracarida</taxon>
        <taxon>Isopoda</taxon>
        <taxon>Oniscidea</taxon>
        <taxon>Crinocheta</taxon>
        <taxon>Armadillidiidae</taxon>
        <taxon>Armadillidium</taxon>
    </lineage>
</organism>
<evidence type="ECO:0000313" key="17">
    <source>
        <dbReference type="EMBL" id="KAB7507837.1"/>
    </source>
</evidence>
<dbReference type="NCBIfam" id="TIGR01494">
    <property type="entry name" value="ATPase_P-type"/>
    <property type="match status" value="2"/>
</dbReference>
<feature type="transmembrane region" description="Helical" evidence="15">
    <location>
        <begin position="319"/>
        <end position="344"/>
    </location>
</feature>
<accession>A0A5N5TNT1</accession>
<feature type="transmembrane region" description="Helical" evidence="15">
    <location>
        <begin position="128"/>
        <end position="146"/>
    </location>
</feature>
<evidence type="ECO:0000256" key="10">
    <source>
        <dbReference type="ARBA" id="ARBA00022967"/>
    </source>
</evidence>
<dbReference type="SUPFAM" id="SSF56784">
    <property type="entry name" value="HAD-like"/>
    <property type="match status" value="1"/>
</dbReference>
<evidence type="ECO:0000256" key="9">
    <source>
        <dbReference type="ARBA" id="ARBA00022951"/>
    </source>
</evidence>
<dbReference type="GO" id="GO:0005388">
    <property type="term" value="F:P-type calcium transporter activity"/>
    <property type="evidence" value="ECO:0007669"/>
    <property type="project" value="UniProtKB-EC"/>
</dbReference>
<dbReference type="PRINTS" id="PR00119">
    <property type="entry name" value="CATATPASE"/>
</dbReference>
<keyword evidence="6" id="KW-0547">Nucleotide-binding</keyword>
<dbReference type="Pfam" id="PF00689">
    <property type="entry name" value="Cation_ATPase_C"/>
    <property type="match status" value="1"/>
</dbReference>
<evidence type="ECO:0000256" key="2">
    <source>
        <dbReference type="ARBA" id="ARBA00012790"/>
    </source>
</evidence>
<evidence type="ECO:0000256" key="7">
    <source>
        <dbReference type="ARBA" id="ARBA00022837"/>
    </source>
</evidence>